<accession>A0A2U1M5Y7</accession>
<dbReference type="OrthoDB" id="1748554at2759"/>
<comment type="caution">
    <text evidence="1">The sequence shown here is derived from an EMBL/GenBank/DDBJ whole genome shotgun (WGS) entry which is preliminary data.</text>
</comment>
<dbReference type="Proteomes" id="UP000245207">
    <property type="component" value="Unassembled WGS sequence"/>
</dbReference>
<gene>
    <name evidence="1" type="ORF">CTI12_AA416320</name>
</gene>
<keyword evidence="1" id="KW-0548">Nucleotidyltransferase</keyword>
<proteinExistence type="predicted"/>
<evidence type="ECO:0000313" key="1">
    <source>
        <dbReference type="EMBL" id="PWA56683.1"/>
    </source>
</evidence>
<name>A0A2U1M5Y7_ARTAN</name>
<organism evidence="1 2">
    <name type="scientific">Artemisia annua</name>
    <name type="common">Sweet wormwood</name>
    <dbReference type="NCBI Taxonomy" id="35608"/>
    <lineage>
        <taxon>Eukaryota</taxon>
        <taxon>Viridiplantae</taxon>
        <taxon>Streptophyta</taxon>
        <taxon>Embryophyta</taxon>
        <taxon>Tracheophyta</taxon>
        <taxon>Spermatophyta</taxon>
        <taxon>Magnoliopsida</taxon>
        <taxon>eudicotyledons</taxon>
        <taxon>Gunneridae</taxon>
        <taxon>Pentapetalae</taxon>
        <taxon>asterids</taxon>
        <taxon>campanulids</taxon>
        <taxon>Asterales</taxon>
        <taxon>Asteraceae</taxon>
        <taxon>Asteroideae</taxon>
        <taxon>Anthemideae</taxon>
        <taxon>Artemisiinae</taxon>
        <taxon>Artemisia</taxon>
    </lineage>
</organism>
<evidence type="ECO:0000313" key="2">
    <source>
        <dbReference type="Proteomes" id="UP000245207"/>
    </source>
</evidence>
<keyword evidence="1" id="KW-0808">Transferase</keyword>
<reference evidence="1 2" key="1">
    <citation type="journal article" date="2018" name="Mol. Plant">
        <title>The genome of Artemisia annua provides insight into the evolution of Asteraceae family and artemisinin biosynthesis.</title>
        <authorList>
            <person name="Shen Q."/>
            <person name="Zhang L."/>
            <person name="Liao Z."/>
            <person name="Wang S."/>
            <person name="Yan T."/>
            <person name="Shi P."/>
            <person name="Liu M."/>
            <person name="Fu X."/>
            <person name="Pan Q."/>
            <person name="Wang Y."/>
            <person name="Lv Z."/>
            <person name="Lu X."/>
            <person name="Zhang F."/>
            <person name="Jiang W."/>
            <person name="Ma Y."/>
            <person name="Chen M."/>
            <person name="Hao X."/>
            <person name="Li L."/>
            <person name="Tang Y."/>
            <person name="Lv G."/>
            <person name="Zhou Y."/>
            <person name="Sun X."/>
            <person name="Brodelius P.E."/>
            <person name="Rose J.K.C."/>
            <person name="Tang K."/>
        </authorList>
    </citation>
    <scope>NUCLEOTIDE SEQUENCE [LARGE SCALE GENOMIC DNA]</scope>
    <source>
        <strain evidence="2">cv. Huhao1</strain>
        <tissue evidence="1">Leaf</tissue>
    </source>
</reference>
<sequence length="117" mass="13993">MSNVSWGWKKVLQIRDIVRPFFWDSIGNGHKTSFWFDNWSEFSPLKSHFSVRSITREGFDLRESVVDIVNSGSWNFPNTWLDLFPVLNLLDIPIFSNREDQVLWRKSYCRIISFRMT</sequence>
<dbReference type="GO" id="GO:0003964">
    <property type="term" value="F:RNA-directed DNA polymerase activity"/>
    <property type="evidence" value="ECO:0007669"/>
    <property type="project" value="UniProtKB-KW"/>
</dbReference>
<dbReference type="AlphaFoldDB" id="A0A2U1M5Y7"/>
<dbReference type="STRING" id="35608.A0A2U1M5Y7"/>
<protein>
    <submittedName>
        <fullName evidence="1">RNA-directed DNA polymerase, eukaryota, Reverse transcriptase zinc-binding domain protein</fullName>
    </submittedName>
</protein>
<keyword evidence="1" id="KW-0695">RNA-directed DNA polymerase</keyword>
<dbReference type="EMBL" id="PKPP01006385">
    <property type="protein sequence ID" value="PWA56683.1"/>
    <property type="molecule type" value="Genomic_DNA"/>
</dbReference>
<keyword evidence="2" id="KW-1185">Reference proteome</keyword>